<dbReference type="Pfam" id="PF22936">
    <property type="entry name" value="Pol_BBD"/>
    <property type="match status" value="1"/>
</dbReference>
<dbReference type="AlphaFoldDB" id="A0AAE2CIF9"/>
<evidence type="ECO:0000256" key="1">
    <source>
        <dbReference type="SAM" id="Phobius"/>
    </source>
</evidence>
<keyword evidence="1" id="KW-0812">Transmembrane</keyword>
<feature type="domain" description="Retrovirus-related Pol polyprotein from transposon TNT 1-94-like beta-barrel" evidence="2">
    <location>
        <begin position="51"/>
        <end position="75"/>
    </location>
</feature>
<comment type="caution">
    <text evidence="3">The sequence shown here is derived from an EMBL/GenBank/DDBJ whole genome shotgun (WGS) entry which is preliminary data.</text>
</comment>
<dbReference type="EMBL" id="JACGWO010000007">
    <property type="protein sequence ID" value="KAK4423332.1"/>
    <property type="molecule type" value="Genomic_DNA"/>
</dbReference>
<accession>A0AAE2CIF9</accession>
<dbReference type="InterPro" id="IPR054722">
    <property type="entry name" value="PolX-like_BBD"/>
</dbReference>
<evidence type="ECO:0000313" key="4">
    <source>
        <dbReference type="Proteomes" id="UP001293254"/>
    </source>
</evidence>
<evidence type="ECO:0000259" key="2">
    <source>
        <dbReference type="Pfam" id="PF22936"/>
    </source>
</evidence>
<sequence>MVGDWRAALMTTPATPAAPNTPAAAALRLESVGGEIGNTADQRRAHEVGEWIVDSGATNHMSGNLELFSKFSVLDKVPLATQRLQPVPVDASPSWTAPAIEQDDVGPIQFGTILRRSTRARVQPAWMEDFVCANATPCASPSPVVLSADHISCLANASDLREPQRLVAAIGALVLAILALFWYCIGAFVVAEVVHLPCCSTSLSPPGLCKVSHIALS</sequence>
<reference evidence="3" key="2">
    <citation type="journal article" date="2024" name="Plant">
        <title>Genomic evolution and insights into agronomic trait innovations of Sesamum species.</title>
        <authorList>
            <person name="Miao H."/>
            <person name="Wang L."/>
            <person name="Qu L."/>
            <person name="Liu H."/>
            <person name="Sun Y."/>
            <person name="Le M."/>
            <person name="Wang Q."/>
            <person name="Wei S."/>
            <person name="Zheng Y."/>
            <person name="Lin W."/>
            <person name="Duan Y."/>
            <person name="Cao H."/>
            <person name="Xiong S."/>
            <person name="Wang X."/>
            <person name="Wei L."/>
            <person name="Li C."/>
            <person name="Ma Q."/>
            <person name="Ju M."/>
            <person name="Zhao R."/>
            <person name="Li G."/>
            <person name="Mu C."/>
            <person name="Tian Q."/>
            <person name="Mei H."/>
            <person name="Zhang T."/>
            <person name="Gao T."/>
            <person name="Zhang H."/>
        </authorList>
    </citation>
    <scope>NUCLEOTIDE SEQUENCE</scope>
    <source>
        <strain evidence="3">3651</strain>
    </source>
</reference>
<organism evidence="3 4">
    <name type="scientific">Sesamum alatum</name>
    <dbReference type="NCBI Taxonomy" id="300844"/>
    <lineage>
        <taxon>Eukaryota</taxon>
        <taxon>Viridiplantae</taxon>
        <taxon>Streptophyta</taxon>
        <taxon>Embryophyta</taxon>
        <taxon>Tracheophyta</taxon>
        <taxon>Spermatophyta</taxon>
        <taxon>Magnoliopsida</taxon>
        <taxon>eudicotyledons</taxon>
        <taxon>Gunneridae</taxon>
        <taxon>Pentapetalae</taxon>
        <taxon>asterids</taxon>
        <taxon>lamiids</taxon>
        <taxon>Lamiales</taxon>
        <taxon>Pedaliaceae</taxon>
        <taxon>Sesamum</taxon>
    </lineage>
</organism>
<evidence type="ECO:0000313" key="3">
    <source>
        <dbReference type="EMBL" id="KAK4423332.1"/>
    </source>
</evidence>
<proteinExistence type="predicted"/>
<protein>
    <recommendedName>
        <fullName evidence="2">Retrovirus-related Pol polyprotein from transposon TNT 1-94-like beta-barrel domain-containing protein</fullName>
    </recommendedName>
</protein>
<keyword evidence="4" id="KW-1185">Reference proteome</keyword>
<reference evidence="3" key="1">
    <citation type="submission" date="2020-06" db="EMBL/GenBank/DDBJ databases">
        <authorList>
            <person name="Li T."/>
            <person name="Hu X."/>
            <person name="Zhang T."/>
            <person name="Song X."/>
            <person name="Zhang H."/>
            <person name="Dai N."/>
            <person name="Sheng W."/>
            <person name="Hou X."/>
            <person name="Wei L."/>
        </authorList>
    </citation>
    <scope>NUCLEOTIDE SEQUENCE</scope>
    <source>
        <strain evidence="3">3651</strain>
        <tissue evidence="3">Leaf</tissue>
    </source>
</reference>
<keyword evidence="1" id="KW-1133">Transmembrane helix</keyword>
<gene>
    <name evidence="3" type="ORF">Salat_1916000</name>
</gene>
<name>A0AAE2CIF9_9LAMI</name>
<keyword evidence="1" id="KW-0472">Membrane</keyword>
<feature type="transmembrane region" description="Helical" evidence="1">
    <location>
        <begin position="166"/>
        <end position="191"/>
    </location>
</feature>
<dbReference type="Proteomes" id="UP001293254">
    <property type="component" value="Unassembled WGS sequence"/>
</dbReference>